<evidence type="ECO:0000256" key="1">
    <source>
        <dbReference type="SAM" id="MobiDB-lite"/>
    </source>
</evidence>
<dbReference type="AlphaFoldDB" id="A0A9P4H582"/>
<organism evidence="2 3">
    <name type="scientific">Setomelanomma holmii</name>
    <dbReference type="NCBI Taxonomy" id="210430"/>
    <lineage>
        <taxon>Eukaryota</taxon>
        <taxon>Fungi</taxon>
        <taxon>Dikarya</taxon>
        <taxon>Ascomycota</taxon>
        <taxon>Pezizomycotina</taxon>
        <taxon>Dothideomycetes</taxon>
        <taxon>Pleosporomycetidae</taxon>
        <taxon>Pleosporales</taxon>
        <taxon>Pleosporineae</taxon>
        <taxon>Phaeosphaeriaceae</taxon>
        <taxon>Setomelanomma</taxon>
    </lineage>
</organism>
<accession>A0A9P4H582</accession>
<feature type="compositionally biased region" description="Basic residues" evidence="1">
    <location>
        <begin position="51"/>
        <end position="64"/>
    </location>
</feature>
<evidence type="ECO:0000313" key="2">
    <source>
        <dbReference type="EMBL" id="KAF2027880.1"/>
    </source>
</evidence>
<name>A0A9P4H582_9PLEO</name>
<dbReference type="EMBL" id="ML978220">
    <property type="protein sequence ID" value="KAF2027880.1"/>
    <property type="molecule type" value="Genomic_DNA"/>
</dbReference>
<sequence length="151" mass="16042">MDEEEDLDIAAAMGFSSFGGVKKRKYDQTNSPKTPSVMDASGANSTELGVRPKKASKPTSKAKKAPQPTGLADFLARGQTIPDKPQIAPPSESVSSQHDLSASEMVSFGGSPISKAELNALRIGVKDKNGDTAYFLPSFIEDPWEKLKGGK</sequence>
<gene>
    <name evidence="2" type="ORF">EK21DRAFT_70967</name>
</gene>
<feature type="region of interest" description="Disordered" evidence="1">
    <location>
        <begin position="20"/>
        <end position="102"/>
    </location>
</feature>
<dbReference type="Proteomes" id="UP000799777">
    <property type="component" value="Unassembled WGS sequence"/>
</dbReference>
<proteinExistence type="predicted"/>
<dbReference type="OrthoDB" id="5419162at2759"/>
<evidence type="ECO:0000313" key="3">
    <source>
        <dbReference type="Proteomes" id="UP000799777"/>
    </source>
</evidence>
<keyword evidence="3" id="KW-1185">Reference proteome</keyword>
<comment type="caution">
    <text evidence="2">The sequence shown here is derived from an EMBL/GenBank/DDBJ whole genome shotgun (WGS) entry which is preliminary data.</text>
</comment>
<reference evidence="2" key="1">
    <citation type="journal article" date="2020" name="Stud. Mycol.">
        <title>101 Dothideomycetes genomes: a test case for predicting lifestyles and emergence of pathogens.</title>
        <authorList>
            <person name="Haridas S."/>
            <person name="Albert R."/>
            <person name="Binder M."/>
            <person name="Bloem J."/>
            <person name="Labutti K."/>
            <person name="Salamov A."/>
            <person name="Andreopoulos B."/>
            <person name="Baker S."/>
            <person name="Barry K."/>
            <person name="Bills G."/>
            <person name="Bluhm B."/>
            <person name="Cannon C."/>
            <person name="Castanera R."/>
            <person name="Culley D."/>
            <person name="Daum C."/>
            <person name="Ezra D."/>
            <person name="Gonzalez J."/>
            <person name="Henrissat B."/>
            <person name="Kuo A."/>
            <person name="Liang C."/>
            <person name="Lipzen A."/>
            <person name="Lutzoni F."/>
            <person name="Magnuson J."/>
            <person name="Mondo S."/>
            <person name="Nolan M."/>
            <person name="Ohm R."/>
            <person name="Pangilinan J."/>
            <person name="Park H.-J."/>
            <person name="Ramirez L."/>
            <person name="Alfaro M."/>
            <person name="Sun H."/>
            <person name="Tritt A."/>
            <person name="Yoshinaga Y."/>
            <person name="Zwiers L.-H."/>
            <person name="Turgeon B."/>
            <person name="Goodwin S."/>
            <person name="Spatafora J."/>
            <person name="Crous P."/>
            <person name="Grigoriev I."/>
        </authorList>
    </citation>
    <scope>NUCLEOTIDE SEQUENCE</scope>
    <source>
        <strain evidence="2">CBS 110217</strain>
    </source>
</reference>
<protein>
    <submittedName>
        <fullName evidence="2">Uncharacterized protein</fullName>
    </submittedName>
</protein>